<feature type="chain" id="PRO_5046168705" description="Lipoprotein" evidence="1">
    <location>
        <begin position="21"/>
        <end position="194"/>
    </location>
</feature>
<evidence type="ECO:0000256" key="1">
    <source>
        <dbReference type="SAM" id="SignalP"/>
    </source>
</evidence>
<dbReference type="EMBL" id="MLAA01000040">
    <property type="protein sequence ID" value="OOF67581.1"/>
    <property type="molecule type" value="Genomic_DNA"/>
</dbReference>
<accession>A0ABX3KW97</accession>
<proteinExistence type="predicted"/>
<feature type="signal peptide" evidence="1">
    <location>
        <begin position="1"/>
        <end position="20"/>
    </location>
</feature>
<dbReference type="PROSITE" id="PS51257">
    <property type="entry name" value="PROKAR_LIPOPROTEIN"/>
    <property type="match status" value="1"/>
</dbReference>
<evidence type="ECO:0008006" key="4">
    <source>
        <dbReference type="Google" id="ProtNLM"/>
    </source>
</evidence>
<name>A0ABX3KW97_9PAST</name>
<gene>
    <name evidence="2" type="ORF">BKG89_09500</name>
</gene>
<dbReference type="Proteomes" id="UP000188820">
    <property type="component" value="Unassembled WGS sequence"/>
</dbReference>
<sequence length="194" mass="22260">MNLRKILGCAVIAASLSACNLLSELQGEVQQASKIEYTPEQLEKFKKLDEQFENIKKLGNSFEFNGEKYVKQTLAVKGDFPRFLSLSVSEDRNSRKSILSDTSYLQNVGMEAQMTKNFLQKKQQNCALESLYAGNQPYYACSNNEFKRYIAVIYKEKNIVAYRGYFSYQQQLNDAEEKNIVKSLMNLPLDSIVR</sequence>
<keyword evidence="1" id="KW-0732">Signal</keyword>
<comment type="caution">
    <text evidence="2">The sequence shown here is derived from an EMBL/GenBank/DDBJ whole genome shotgun (WGS) entry which is preliminary data.</text>
</comment>
<keyword evidence="3" id="KW-1185">Reference proteome</keyword>
<organism evidence="2 3">
    <name type="scientific">Rodentibacter caecimuris</name>
    <dbReference type="NCBI Taxonomy" id="1796644"/>
    <lineage>
        <taxon>Bacteria</taxon>
        <taxon>Pseudomonadati</taxon>
        <taxon>Pseudomonadota</taxon>
        <taxon>Gammaproteobacteria</taxon>
        <taxon>Pasteurellales</taxon>
        <taxon>Pasteurellaceae</taxon>
        <taxon>Rodentibacter</taxon>
    </lineage>
</organism>
<dbReference type="RefSeq" id="WP_077464415.1">
    <property type="nucleotide sequence ID" value="NZ_MLAA01000040.1"/>
</dbReference>
<protein>
    <recommendedName>
        <fullName evidence="4">Lipoprotein</fullName>
    </recommendedName>
</protein>
<evidence type="ECO:0000313" key="3">
    <source>
        <dbReference type="Proteomes" id="UP000188820"/>
    </source>
</evidence>
<reference evidence="2 3" key="1">
    <citation type="submission" date="2016-10" db="EMBL/GenBank/DDBJ databases">
        <title>Rodentibacter gen. nov. and new species.</title>
        <authorList>
            <person name="Christensen H."/>
        </authorList>
    </citation>
    <scope>NUCLEOTIDE SEQUENCE [LARGE SCALE GENOMIC DNA]</scope>
    <source>
        <strain evidence="2 3">1998236014</strain>
    </source>
</reference>
<evidence type="ECO:0000313" key="2">
    <source>
        <dbReference type="EMBL" id="OOF67581.1"/>
    </source>
</evidence>